<accession>A0A7X3JY88</accession>
<keyword evidence="2" id="KW-1185">Reference proteome</keyword>
<dbReference type="EMBL" id="RHLK01000002">
    <property type="protein sequence ID" value="MVO98853.1"/>
    <property type="molecule type" value="Genomic_DNA"/>
</dbReference>
<evidence type="ECO:0000313" key="1">
    <source>
        <dbReference type="EMBL" id="MVO98853.1"/>
    </source>
</evidence>
<comment type="caution">
    <text evidence="1">The sequence shown here is derived from an EMBL/GenBank/DDBJ whole genome shotgun (WGS) entry which is preliminary data.</text>
</comment>
<dbReference type="AlphaFoldDB" id="A0A7X3JY88"/>
<gene>
    <name evidence="1" type="ORF">EDM21_04860</name>
</gene>
<dbReference type="OrthoDB" id="9814777at2"/>
<name>A0A7X3JY88_9BACL</name>
<dbReference type="Gene3D" id="2.60.120.620">
    <property type="entry name" value="q2cbj1_9rhob like domain"/>
    <property type="match status" value="1"/>
</dbReference>
<dbReference type="PANTHER" id="PTHR20883">
    <property type="entry name" value="PHYTANOYL-COA DIOXYGENASE DOMAIN CONTAINING 1"/>
    <property type="match status" value="1"/>
</dbReference>
<dbReference type="Pfam" id="PF05721">
    <property type="entry name" value="PhyH"/>
    <property type="match status" value="1"/>
</dbReference>
<evidence type="ECO:0000313" key="2">
    <source>
        <dbReference type="Proteomes" id="UP000490800"/>
    </source>
</evidence>
<keyword evidence="1" id="KW-0223">Dioxygenase</keyword>
<keyword evidence="1" id="KW-0560">Oxidoreductase</keyword>
<proteinExistence type="predicted"/>
<dbReference type="SUPFAM" id="SSF51197">
    <property type="entry name" value="Clavaminate synthase-like"/>
    <property type="match status" value="1"/>
</dbReference>
<sequence>MELDNHVLPDLSSEYVLTREQIRFFQENGHIYLKDVFRPEEVLAYRPSILEAVRDFRTRHIPSSGPDDYGTVNLRLRYAKVSAFVMSRRLAKISADLMGVSGVRIYRDSAFFKQPGAAATPMHQDNNYMLLDRDNSITAWIPLQDVTAATGSLRFLSGSHLLDNRGKTAKQNLKTAYRLALKEHTYGGVALGDITLHAGWTLHDAPANETAQTREAMTIMYYEDGASIVNPFGTDPSAHLSQYFGGQQIGEKAASPYNPLAYSRV</sequence>
<dbReference type="GO" id="GO:0005506">
    <property type="term" value="F:iron ion binding"/>
    <property type="evidence" value="ECO:0007669"/>
    <property type="project" value="UniProtKB-ARBA"/>
</dbReference>
<reference evidence="1 2" key="1">
    <citation type="journal article" date="2019" name="Microorganisms">
        <title>Paenibacillus lutrae sp. nov., A Chitinolytic Species Isolated from A River Otter in Castril Natural Park, Granada, Spain.</title>
        <authorList>
            <person name="Rodriguez M."/>
            <person name="Reina J.C."/>
            <person name="Bejar V."/>
            <person name="Llamas I."/>
        </authorList>
    </citation>
    <scope>NUCLEOTIDE SEQUENCE [LARGE SCALE GENOMIC DNA]</scope>
    <source>
        <strain evidence="1 2">N10</strain>
    </source>
</reference>
<protein>
    <submittedName>
        <fullName evidence="1">Phytanoyl-CoA dioxygenase family protein</fullName>
    </submittedName>
</protein>
<dbReference type="Proteomes" id="UP000490800">
    <property type="component" value="Unassembled WGS sequence"/>
</dbReference>
<dbReference type="RefSeq" id="WP_157333374.1">
    <property type="nucleotide sequence ID" value="NZ_RHLK01000002.1"/>
</dbReference>
<organism evidence="1 2">
    <name type="scientific">Paenibacillus lutrae</name>
    <dbReference type="NCBI Taxonomy" id="2078573"/>
    <lineage>
        <taxon>Bacteria</taxon>
        <taxon>Bacillati</taxon>
        <taxon>Bacillota</taxon>
        <taxon>Bacilli</taxon>
        <taxon>Bacillales</taxon>
        <taxon>Paenibacillaceae</taxon>
        <taxon>Paenibacillus</taxon>
    </lineage>
</organism>
<dbReference type="GO" id="GO:0016706">
    <property type="term" value="F:2-oxoglutarate-dependent dioxygenase activity"/>
    <property type="evidence" value="ECO:0007669"/>
    <property type="project" value="UniProtKB-ARBA"/>
</dbReference>
<dbReference type="InterPro" id="IPR008775">
    <property type="entry name" value="Phytyl_CoA_dOase-like"/>
</dbReference>
<dbReference type="PANTHER" id="PTHR20883:SF49">
    <property type="entry name" value="PHYTANOYL-COA DIOXYGENASE"/>
    <property type="match status" value="1"/>
</dbReference>